<keyword evidence="4" id="KW-0804">Transcription</keyword>
<evidence type="ECO:0000256" key="3">
    <source>
        <dbReference type="ARBA" id="ARBA00023125"/>
    </source>
</evidence>
<accession>E1YMS5</accession>
<dbReference type="EMBL" id="FR695879">
    <property type="protein sequence ID" value="CBX31869.1"/>
    <property type="molecule type" value="Genomic_DNA"/>
</dbReference>
<organism evidence="6">
    <name type="scientific">uncultured Desulfobacterium sp</name>
    <dbReference type="NCBI Taxonomy" id="201089"/>
    <lineage>
        <taxon>Bacteria</taxon>
        <taxon>Pseudomonadati</taxon>
        <taxon>Thermodesulfobacteriota</taxon>
        <taxon>Desulfobacteria</taxon>
        <taxon>Desulfobacterales</taxon>
        <taxon>Desulfobacteriaceae</taxon>
        <taxon>Desulfobacterium</taxon>
        <taxon>environmental samples</taxon>
    </lineage>
</organism>
<dbReference type="Gene3D" id="3.40.190.10">
    <property type="entry name" value="Periplasmic binding protein-like II"/>
    <property type="match status" value="2"/>
</dbReference>
<gene>
    <name evidence="6" type="ORF">N47_N26940</name>
</gene>
<name>E1YMS5_9BACT</name>
<dbReference type="GO" id="GO:0000976">
    <property type="term" value="F:transcription cis-regulatory region binding"/>
    <property type="evidence" value="ECO:0007669"/>
    <property type="project" value="TreeGrafter"/>
</dbReference>
<dbReference type="Pfam" id="PF03466">
    <property type="entry name" value="LysR_substrate"/>
    <property type="match status" value="1"/>
</dbReference>
<evidence type="ECO:0000256" key="1">
    <source>
        <dbReference type="ARBA" id="ARBA00009437"/>
    </source>
</evidence>
<dbReference type="GO" id="GO:0006355">
    <property type="term" value="P:regulation of DNA-templated transcription"/>
    <property type="evidence" value="ECO:0007669"/>
    <property type="project" value="TreeGrafter"/>
</dbReference>
<protein>
    <recommendedName>
        <fullName evidence="5">LysR substrate-binding domain-containing protein</fullName>
    </recommendedName>
</protein>
<evidence type="ECO:0000256" key="4">
    <source>
        <dbReference type="ARBA" id="ARBA00023163"/>
    </source>
</evidence>
<dbReference type="InterPro" id="IPR005119">
    <property type="entry name" value="LysR_subst-bd"/>
</dbReference>
<evidence type="ECO:0000259" key="5">
    <source>
        <dbReference type="Pfam" id="PF03466"/>
    </source>
</evidence>
<keyword evidence="2" id="KW-0805">Transcription regulation</keyword>
<evidence type="ECO:0000256" key="2">
    <source>
        <dbReference type="ARBA" id="ARBA00023015"/>
    </source>
</evidence>
<dbReference type="SUPFAM" id="SSF53850">
    <property type="entry name" value="Periplasmic binding protein-like II"/>
    <property type="match status" value="1"/>
</dbReference>
<reference evidence="6" key="1">
    <citation type="journal article" date="2011" name="Environ. Microbiol.">
        <title>Genomic insights into the metabolic potential of the polycyclic aromatic hydrocarbon degrading sulfate-reducing Deltaproteobacterium N47.</title>
        <authorList>
            <person name="Bergmann F."/>
            <person name="Selesi D."/>
            <person name="Weinmaier T."/>
            <person name="Tischler P."/>
            <person name="Rattei T."/>
            <person name="Meckenstock R.U."/>
        </authorList>
    </citation>
    <scope>NUCLEOTIDE SEQUENCE</scope>
</reference>
<sequence>MCKNLTGHYCAEIGFIGKKPLNKKIYAEPIWKDRLVIAVPNTHRWSKRSCITANELMEEPFVTREKGSGTREVLENYMKENTGSDFRLNIIAELGSSEAIKEAIIAGLGVSFVSIHAIRRELQQKLLVEIPVSGWTVEREFHVIYMRQLKLMPHQEIFLNFCKTAQLAS</sequence>
<keyword evidence="3" id="KW-0238">DNA-binding</keyword>
<dbReference type="PANTHER" id="PTHR30126:SF40">
    <property type="entry name" value="HTH-TYPE TRANSCRIPTIONAL REGULATOR GLTR"/>
    <property type="match status" value="1"/>
</dbReference>
<feature type="domain" description="LysR substrate-binding" evidence="5">
    <location>
        <begin position="12"/>
        <end position="164"/>
    </location>
</feature>
<comment type="similarity">
    <text evidence="1">Belongs to the LysR transcriptional regulatory family.</text>
</comment>
<dbReference type="AlphaFoldDB" id="E1YMS5"/>
<dbReference type="PANTHER" id="PTHR30126">
    <property type="entry name" value="HTH-TYPE TRANSCRIPTIONAL REGULATOR"/>
    <property type="match status" value="1"/>
</dbReference>
<proteinExistence type="inferred from homology"/>
<evidence type="ECO:0000313" key="6">
    <source>
        <dbReference type="EMBL" id="CBX31869.1"/>
    </source>
</evidence>